<dbReference type="KEGG" id="cjd:JJD26997_1992"/>
<evidence type="ECO:0000259" key="3">
    <source>
        <dbReference type="Pfam" id="PF02568"/>
    </source>
</evidence>
<dbReference type="Proteomes" id="UP000002302">
    <property type="component" value="Chromosome"/>
</dbReference>
<gene>
    <name evidence="5" type="ordered locus">JJD26997_1992</name>
</gene>
<dbReference type="Pfam" id="PF02568">
    <property type="entry name" value="ThiI"/>
    <property type="match status" value="1"/>
</dbReference>
<protein>
    <submittedName>
        <fullName evidence="5">Thiamine biosynthesis protein:ExsB</fullName>
    </submittedName>
</protein>
<proteinExistence type="predicted"/>
<dbReference type="InterPro" id="IPR020536">
    <property type="entry name" value="ThiI_AANH"/>
</dbReference>
<dbReference type="GO" id="GO:0004810">
    <property type="term" value="F:CCA tRNA nucleotidyltransferase activity"/>
    <property type="evidence" value="ECO:0007669"/>
    <property type="project" value="InterPro"/>
</dbReference>
<dbReference type="GO" id="GO:0005524">
    <property type="term" value="F:ATP binding"/>
    <property type="evidence" value="ECO:0007669"/>
    <property type="project" value="UniProtKB-KW"/>
</dbReference>
<dbReference type="SUPFAM" id="SSF52402">
    <property type="entry name" value="Adenine nucleotide alpha hydrolases-like"/>
    <property type="match status" value="1"/>
</dbReference>
<evidence type="ECO:0000259" key="4">
    <source>
        <dbReference type="Pfam" id="PF18297"/>
    </source>
</evidence>
<dbReference type="EMBL" id="CP000768">
    <property type="protein sequence ID" value="ABS44159.1"/>
    <property type="molecule type" value="Genomic_DNA"/>
</dbReference>
<reference evidence="6" key="1">
    <citation type="submission" date="2007-07" db="EMBL/GenBank/DDBJ databases">
        <title>Complete genome sequence of Campylobacter jejuni subsp doylei 269.97 isolated from human blood.</title>
        <authorList>
            <person name="Fouts D.E."/>
            <person name="Mongodin E.F."/>
            <person name="Puiu D."/>
            <person name="Sebastian Y."/>
            <person name="Miller W.G."/>
            <person name="Mandrell R.E."/>
            <person name="Lastovica A.J."/>
            <person name="Nelson K.E."/>
        </authorList>
    </citation>
    <scope>NUCLEOTIDE SEQUENCE [LARGE SCALE GENOMIC DNA]</scope>
    <source>
        <strain evidence="6">ATCC BAA-1458 / RM4099 / 269.97</strain>
    </source>
</reference>
<organism evidence="5 6">
    <name type="scientific">Campylobacter jejuni subsp. doylei (strain ATCC BAA-1458 / RM4099 / 269.97)</name>
    <dbReference type="NCBI Taxonomy" id="360109"/>
    <lineage>
        <taxon>Bacteria</taxon>
        <taxon>Pseudomonadati</taxon>
        <taxon>Campylobacterota</taxon>
        <taxon>Epsilonproteobacteria</taxon>
        <taxon>Campylobacterales</taxon>
        <taxon>Campylobacteraceae</taxon>
        <taxon>Campylobacter</taxon>
    </lineage>
</organism>
<dbReference type="InterPro" id="IPR059101">
    <property type="entry name" value="NFACT-R_2"/>
</dbReference>
<dbReference type="Gene3D" id="3.40.50.620">
    <property type="entry name" value="HUPs"/>
    <property type="match status" value="1"/>
</dbReference>
<evidence type="ECO:0000313" key="5">
    <source>
        <dbReference type="EMBL" id="ABS44159.1"/>
    </source>
</evidence>
<feature type="domain" description="NFACT protein RNA binding" evidence="4">
    <location>
        <begin position="249"/>
        <end position="331"/>
    </location>
</feature>
<dbReference type="HOGENOM" id="CLU_053822_0_0_7"/>
<dbReference type="PANTHER" id="PTHR11933:SF6">
    <property type="entry name" value="THIL AANH DOMAIN-CONTAINING PROTEIN"/>
    <property type="match status" value="1"/>
</dbReference>
<dbReference type="AlphaFoldDB" id="A7H5Y0"/>
<keyword evidence="1" id="KW-0547">Nucleotide-binding</keyword>
<feature type="domain" description="Thil AANH" evidence="3">
    <location>
        <begin position="20"/>
        <end position="166"/>
    </location>
</feature>
<dbReference type="InterPro" id="IPR014729">
    <property type="entry name" value="Rossmann-like_a/b/a_fold"/>
</dbReference>
<evidence type="ECO:0000313" key="6">
    <source>
        <dbReference type="Proteomes" id="UP000002302"/>
    </source>
</evidence>
<dbReference type="Pfam" id="PF18297">
    <property type="entry name" value="NFACT-R_2"/>
    <property type="match status" value="1"/>
</dbReference>
<evidence type="ECO:0000256" key="2">
    <source>
        <dbReference type="ARBA" id="ARBA00022840"/>
    </source>
</evidence>
<sequence length="349" mass="39293">MISAKKSNLFILTKLFFKKGTQMKALALFSGGLDSMLAMKLITTQGIEVKALNINIGFGSTSDKSEIMKKRAAMVGADFEMIDVRNSYLQEVLFNPQYGYGKHFNPCIDCHAFMFKTALAMLKEENASFIITGEVLGQRPMSQRSDAMAKVKKLALDEEDLILRPMCAKNLPLTKPEREGWVDREKLEGISGRSRKRQLELAAKFGLEDFESPGGGCLLTLDSFAKKIRDFIEFDKDMQVNDAQLLKYGRHLRLPNGAKMIIGRNELENTLLKGLKTPKYEVIELGDLIGAYSLVDEKISEKDLELALKIALTYTKHEAGKSYELTFKDKSYISTAFENKTKISEFFIS</sequence>
<dbReference type="PANTHER" id="PTHR11933">
    <property type="entry name" value="TRNA 5-METHYLAMINOMETHYL-2-THIOURIDYLATE -METHYLTRANSFERASE"/>
    <property type="match status" value="1"/>
</dbReference>
<accession>A7H5Y0</accession>
<keyword evidence="2" id="KW-0067">ATP-binding</keyword>
<evidence type="ECO:0000256" key="1">
    <source>
        <dbReference type="ARBA" id="ARBA00022741"/>
    </source>
</evidence>
<name>A7H5Y0_CAMJD</name>